<evidence type="ECO:0000256" key="1">
    <source>
        <dbReference type="ARBA" id="ARBA00022553"/>
    </source>
</evidence>
<dbReference type="EMBL" id="JAKWBL010000001">
    <property type="protein sequence ID" value="MCH5596432.1"/>
    <property type="molecule type" value="Genomic_DNA"/>
</dbReference>
<dbReference type="Gene3D" id="2.130.10.10">
    <property type="entry name" value="YVTN repeat-like/Quinoprotein amine dehydrogenase"/>
    <property type="match status" value="2"/>
</dbReference>
<dbReference type="InterPro" id="IPR015943">
    <property type="entry name" value="WD40/YVTN_repeat-like_dom_sf"/>
</dbReference>
<evidence type="ECO:0000313" key="2">
    <source>
        <dbReference type="EMBL" id="MCH5596432.1"/>
    </source>
</evidence>
<reference evidence="2 3" key="1">
    <citation type="submission" date="2022-02" db="EMBL/GenBank/DDBJ databases">
        <authorList>
            <person name="Min J."/>
        </authorList>
    </citation>
    <scope>NUCLEOTIDE SEQUENCE [LARGE SCALE GENOMIC DNA]</scope>
    <source>
        <strain evidence="2 3">GR10-1</strain>
    </source>
</reference>
<dbReference type="Proteomes" id="UP001202248">
    <property type="component" value="Unassembled WGS sequence"/>
</dbReference>
<proteinExistence type="predicted"/>
<organism evidence="2 3">
    <name type="scientific">Niabella ginsengisoli</name>
    <dbReference type="NCBI Taxonomy" id="522298"/>
    <lineage>
        <taxon>Bacteria</taxon>
        <taxon>Pseudomonadati</taxon>
        <taxon>Bacteroidota</taxon>
        <taxon>Chitinophagia</taxon>
        <taxon>Chitinophagales</taxon>
        <taxon>Chitinophagaceae</taxon>
        <taxon>Niabella</taxon>
    </lineage>
</organism>
<gene>
    <name evidence="2" type="ORF">MKP09_00090</name>
</gene>
<protein>
    <recommendedName>
        <fullName evidence="4">Hybrid sensor histidine kinase/response regulator</fullName>
    </recommendedName>
</protein>
<sequence>MKFFSKIALLNLLFQIVVSYSHGQYYFKHYQVDDGLVHNAVTAVLQDSKGFIWIGTRGGVNRFDGYSFKTFKNNNDKFGSLGNDVINSIVEDKNRMIWIGTGKGLFKYDPYKETLTQLESAPKEYTNNIVIDKDNNLWFLIQFSLYKYIQAENRIEHLKIQASCIALDSNMNLWMGDNDGNISIYNSQKKRGPRIRIVNKSLPSNARSISKIYPVSNNEFLIGCFKQGLKIYSLQSGAVRSLPLGDHEYKDTYVRDITIANDGKYWIATESGIYINDLKTNTSINLRKRIGDKYALGDNAVYAICRDNQGGMWAGTFFGGLNYYSKDNARFEKYYPIPGVNSISGNAVREICSDSSGQLWIGTEDAGLSKLDLKTGIFTNYNTTEKKVVFLIPIYTAF</sequence>
<evidence type="ECO:0000313" key="3">
    <source>
        <dbReference type="Proteomes" id="UP001202248"/>
    </source>
</evidence>
<evidence type="ECO:0008006" key="4">
    <source>
        <dbReference type="Google" id="ProtNLM"/>
    </source>
</evidence>
<name>A0ABS9SDK4_9BACT</name>
<dbReference type="RefSeq" id="WP_240825171.1">
    <property type="nucleotide sequence ID" value="NZ_JAKWBL010000001.1"/>
</dbReference>
<dbReference type="Pfam" id="PF07494">
    <property type="entry name" value="Reg_prop"/>
    <property type="match status" value="4"/>
</dbReference>
<dbReference type="SUPFAM" id="SSF63829">
    <property type="entry name" value="Calcium-dependent phosphotriesterase"/>
    <property type="match status" value="2"/>
</dbReference>
<dbReference type="InterPro" id="IPR011110">
    <property type="entry name" value="Reg_prop"/>
</dbReference>
<comment type="caution">
    <text evidence="2">The sequence shown here is derived from an EMBL/GenBank/DDBJ whole genome shotgun (WGS) entry which is preliminary data.</text>
</comment>
<keyword evidence="3" id="KW-1185">Reference proteome</keyword>
<accession>A0ABS9SDK4</accession>
<dbReference type="PANTHER" id="PTHR43547">
    <property type="entry name" value="TWO-COMPONENT HISTIDINE KINASE"/>
    <property type="match status" value="1"/>
</dbReference>
<keyword evidence="1" id="KW-0597">Phosphoprotein</keyword>
<dbReference type="PANTHER" id="PTHR43547:SF2">
    <property type="entry name" value="HYBRID SIGNAL TRANSDUCTION HISTIDINE KINASE C"/>
    <property type="match status" value="1"/>
</dbReference>